<dbReference type="Proteomes" id="UP000290289">
    <property type="component" value="Chromosome 4"/>
</dbReference>
<gene>
    <name evidence="2" type="ORF">DVH24_001510</name>
</gene>
<protein>
    <submittedName>
        <fullName evidence="2">Uncharacterized protein</fullName>
    </submittedName>
</protein>
<keyword evidence="3" id="KW-1185">Reference proteome</keyword>
<sequence>MAKQMQMRLLCSWTEVAPALLISHNKTSTCPELETITEDWELEAEEKDLQDYKNKIDTMDVRYFSTPPYVGDQHINNHVEPKRLTLHEGPTGPTSLPGAKGIHPSGGSTGYSLALIPC</sequence>
<proteinExistence type="predicted"/>
<evidence type="ECO:0000256" key="1">
    <source>
        <dbReference type="SAM" id="MobiDB-lite"/>
    </source>
</evidence>
<organism evidence="2 3">
    <name type="scientific">Malus domestica</name>
    <name type="common">Apple</name>
    <name type="synonym">Pyrus malus</name>
    <dbReference type="NCBI Taxonomy" id="3750"/>
    <lineage>
        <taxon>Eukaryota</taxon>
        <taxon>Viridiplantae</taxon>
        <taxon>Streptophyta</taxon>
        <taxon>Embryophyta</taxon>
        <taxon>Tracheophyta</taxon>
        <taxon>Spermatophyta</taxon>
        <taxon>Magnoliopsida</taxon>
        <taxon>eudicotyledons</taxon>
        <taxon>Gunneridae</taxon>
        <taxon>Pentapetalae</taxon>
        <taxon>rosids</taxon>
        <taxon>fabids</taxon>
        <taxon>Rosales</taxon>
        <taxon>Rosaceae</taxon>
        <taxon>Amygdaloideae</taxon>
        <taxon>Maleae</taxon>
        <taxon>Malus</taxon>
    </lineage>
</organism>
<evidence type="ECO:0000313" key="3">
    <source>
        <dbReference type="Proteomes" id="UP000290289"/>
    </source>
</evidence>
<reference evidence="2 3" key="1">
    <citation type="submission" date="2018-10" db="EMBL/GenBank/DDBJ databases">
        <title>A high-quality apple genome assembly.</title>
        <authorList>
            <person name="Hu J."/>
        </authorList>
    </citation>
    <scope>NUCLEOTIDE SEQUENCE [LARGE SCALE GENOMIC DNA]</scope>
    <source>
        <strain evidence="3">cv. HFTH1</strain>
        <tissue evidence="2">Young leaf</tissue>
    </source>
</reference>
<dbReference type="PANTHER" id="PTHR36063:SF1">
    <property type="entry name" value="ARABIDOPSIS THALIANA GENOMIC DNA, CHROMOSOME 5, P1 CLONE:MOK16"/>
    <property type="match status" value="1"/>
</dbReference>
<feature type="region of interest" description="Disordered" evidence="1">
    <location>
        <begin position="84"/>
        <end position="104"/>
    </location>
</feature>
<dbReference type="AlphaFoldDB" id="A0A498K1F5"/>
<dbReference type="EMBL" id="RDQH01000330">
    <property type="protein sequence ID" value="RXI01276.1"/>
    <property type="molecule type" value="Genomic_DNA"/>
</dbReference>
<dbReference type="PANTHER" id="PTHR36063">
    <property type="entry name" value="ARABIDOPSIS THALIANA GENOMIC DNA, CHROMOSOME 5, P1 CLONE:MOK16"/>
    <property type="match status" value="1"/>
</dbReference>
<accession>A0A498K1F5</accession>
<evidence type="ECO:0000313" key="2">
    <source>
        <dbReference type="EMBL" id="RXI01276.1"/>
    </source>
</evidence>
<name>A0A498K1F5_MALDO</name>
<comment type="caution">
    <text evidence="2">The sequence shown here is derived from an EMBL/GenBank/DDBJ whole genome shotgun (WGS) entry which is preliminary data.</text>
</comment>